<dbReference type="InterPro" id="IPR038770">
    <property type="entry name" value="Na+/solute_symporter_sf"/>
</dbReference>
<dbReference type="GO" id="GO:1902600">
    <property type="term" value="P:proton transmembrane transport"/>
    <property type="evidence" value="ECO:0007669"/>
    <property type="project" value="InterPro"/>
</dbReference>
<dbReference type="Pfam" id="PF23259">
    <property type="entry name" value="CHX17_C"/>
    <property type="match status" value="1"/>
</dbReference>
<name>A0A2R6RA84_ACTCC</name>
<dbReference type="InParanoid" id="A0A2R6RA84"/>
<dbReference type="InterPro" id="IPR050794">
    <property type="entry name" value="CPA2_transporter"/>
</dbReference>
<dbReference type="Pfam" id="PF23256">
    <property type="entry name" value="CHX17_2nd"/>
    <property type="match status" value="1"/>
</dbReference>
<evidence type="ECO:0000256" key="6">
    <source>
        <dbReference type="ARBA" id="ARBA00022989"/>
    </source>
</evidence>
<evidence type="ECO:0000313" key="14">
    <source>
        <dbReference type="EMBL" id="PSS24456.1"/>
    </source>
</evidence>
<dbReference type="OMA" id="VGKINYL"/>
<keyword evidence="15" id="KW-1185">Reference proteome</keyword>
<dbReference type="GO" id="GO:0006885">
    <property type="term" value="P:regulation of pH"/>
    <property type="evidence" value="ECO:0007669"/>
    <property type="project" value="TreeGrafter"/>
</dbReference>
<feature type="transmembrane region" description="Helical" evidence="10">
    <location>
        <begin position="261"/>
        <end position="290"/>
    </location>
</feature>
<dbReference type="EMBL" id="NKQK01000008">
    <property type="protein sequence ID" value="PSS24456.1"/>
    <property type="molecule type" value="Genomic_DNA"/>
</dbReference>
<evidence type="ECO:0000256" key="4">
    <source>
        <dbReference type="ARBA" id="ARBA00022692"/>
    </source>
</evidence>
<dbReference type="GO" id="GO:0006813">
    <property type="term" value="P:potassium ion transport"/>
    <property type="evidence" value="ECO:0007669"/>
    <property type="project" value="UniProtKB-KW"/>
</dbReference>
<evidence type="ECO:0000259" key="13">
    <source>
        <dbReference type="Pfam" id="PF23259"/>
    </source>
</evidence>
<feature type="transmembrane region" description="Helical" evidence="10">
    <location>
        <begin position="310"/>
        <end position="332"/>
    </location>
</feature>
<feature type="transmembrane region" description="Helical" evidence="10">
    <location>
        <begin position="221"/>
        <end position="240"/>
    </location>
</feature>
<comment type="subcellular location">
    <subcellularLocation>
        <location evidence="1">Membrane</location>
        <topology evidence="1">Multi-pass membrane protein</topology>
    </subcellularLocation>
</comment>
<dbReference type="GO" id="GO:0016020">
    <property type="term" value="C:membrane"/>
    <property type="evidence" value="ECO:0007669"/>
    <property type="project" value="UniProtKB-SubCell"/>
</dbReference>
<dbReference type="GO" id="GO:0012505">
    <property type="term" value="C:endomembrane system"/>
    <property type="evidence" value="ECO:0007669"/>
    <property type="project" value="TreeGrafter"/>
</dbReference>
<feature type="transmembrane region" description="Helical" evidence="10">
    <location>
        <begin position="29"/>
        <end position="50"/>
    </location>
</feature>
<dbReference type="PANTHER" id="PTHR32468">
    <property type="entry name" value="CATION/H + ANTIPORTER"/>
    <property type="match status" value="1"/>
</dbReference>
<keyword evidence="7" id="KW-0406">Ion transport</keyword>
<feature type="transmembrane region" description="Helical" evidence="10">
    <location>
        <begin position="406"/>
        <end position="427"/>
    </location>
</feature>
<feature type="transmembrane region" description="Helical" evidence="10">
    <location>
        <begin position="184"/>
        <end position="206"/>
    </location>
</feature>
<reference evidence="14 15" key="1">
    <citation type="submission" date="2017-07" db="EMBL/GenBank/DDBJ databases">
        <title>An improved, manually edited Actinidia chinensis var. chinensis (kiwifruit) genome highlights the challenges associated with draft genomes and gene prediction in plants.</title>
        <authorList>
            <person name="Pilkington S."/>
            <person name="Crowhurst R."/>
            <person name="Hilario E."/>
            <person name="Nardozza S."/>
            <person name="Fraser L."/>
            <person name="Peng Y."/>
            <person name="Gunaseelan K."/>
            <person name="Simpson R."/>
            <person name="Tahir J."/>
            <person name="Deroles S."/>
            <person name="Templeton K."/>
            <person name="Luo Z."/>
            <person name="Davy M."/>
            <person name="Cheng C."/>
            <person name="Mcneilage M."/>
            <person name="Scaglione D."/>
            <person name="Liu Y."/>
            <person name="Zhang Q."/>
            <person name="Datson P."/>
            <person name="De Silva N."/>
            <person name="Gardiner S."/>
            <person name="Bassett H."/>
            <person name="Chagne D."/>
            <person name="Mccallum J."/>
            <person name="Dzierzon H."/>
            <person name="Deng C."/>
            <person name="Wang Y.-Y."/>
            <person name="Barron N."/>
            <person name="Manako K."/>
            <person name="Bowen J."/>
            <person name="Foster T."/>
            <person name="Erridge Z."/>
            <person name="Tiffin H."/>
            <person name="Waite C."/>
            <person name="Davies K."/>
            <person name="Grierson E."/>
            <person name="Laing W."/>
            <person name="Kirk R."/>
            <person name="Chen X."/>
            <person name="Wood M."/>
            <person name="Montefiori M."/>
            <person name="Brummell D."/>
            <person name="Schwinn K."/>
            <person name="Catanach A."/>
            <person name="Fullerton C."/>
            <person name="Li D."/>
            <person name="Meiyalaghan S."/>
            <person name="Nieuwenhuizen N."/>
            <person name="Read N."/>
            <person name="Prakash R."/>
            <person name="Hunter D."/>
            <person name="Zhang H."/>
            <person name="Mckenzie M."/>
            <person name="Knabel M."/>
            <person name="Harris A."/>
            <person name="Allan A."/>
            <person name="Chen A."/>
            <person name="Janssen B."/>
            <person name="Plunkett B."/>
            <person name="Dwamena C."/>
            <person name="Voogd C."/>
            <person name="Leif D."/>
            <person name="Lafferty D."/>
            <person name="Souleyre E."/>
            <person name="Varkonyi-Gasic E."/>
            <person name="Gambi F."/>
            <person name="Hanley J."/>
            <person name="Yao J.-L."/>
            <person name="Cheung J."/>
            <person name="David K."/>
            <person name="Warren B."/>
            <person name="Marsh K."/>
            <person name="Snowden K."/>
            <person name="Lin-Wang K."/>
            <person name="Brian L."/>
            <person name="Martinez-Sanchez M."/>
            <person name="Wang M."/>
            <person name="Ileperuma N."/>
            <person name="Macnee N."/>
            <person name="Campin R."/>
            <person name="Mcatee P."/>
            <person name="Drummond R."/>
            <person name="Espley R."/>
            <person name="Ireland H."/>
            <person name="Wu R."/>
            <person name="Atkinson R."/>
            <person name="Karunairetnam S."/>
            <person name="Bulley S."/>
            <person name="Chunkath S."/>
            <person name="Hanley Z."/>
            <person name="Storey R."/>
            <person name="Thrimawithana A."/>
            <person name="Thomson S."/>
            <person name="David C."/>
            <person name="Testolin R."/>
        </authorList>
    </citation>
    <scope>NUCLEOTIDE SEQUENCE [LARGE SCALE GENOMIC DNA]</scope>
    <source>
        <strain evidence="15">cv. Red5</strain>
        <tissue evidence="14">Young leaf</tissue>
    </source>
</reference>
<dbReference type="Pfam" id="PF00999">
    <property type="entry name" value="Na_H_Exchanger"/>
    <property type="match status" value="1"/>
</dbReference>
<feature type="domain" description="Cation/H(+) antiporter central" evidence="12">
    <location>
        <begin position="480"/>
        <end position="617"/>
    </location>
</feature>
<feature type="domain" description="Cation/H(+) antiporter C-terminal" evidence="13">
    <location>
        <begin position="625"/>
        <end position="782"/>
    </location>
</feature>
<proteinExistence type="inferred from homology"/>
<evidence type="ECO:0000259" key="11">
    <source>
        <dbReference type="Pfam" id="PF00999"/>
    </source>
</evidence>
<feature type="transmembrane region" description="Helical" evidence="10">
    <location>
        <begin position="121"/>
        <end position="141"/>
    </location>
</feature>
<dbReference type="Proteomes" id="UP000241394">
    <property type="component" value="Chromosome LG8"/>
</dbReference>
<feature type="transmembrane region" description="Helical" evidence="10">
    <location>
        <begin position="374"/>
        <end position="394"/>
    </location>
</feature>
<keyword evidence="8 10" id="KW-0472">Membrane</keyword>
<comment type="caution">
    <text evidence="14">The sequence shown here is derived from an EMBL/GenBank/DDBJ whole genome shotgun (WGS) entry which is preliminary data.</text>
</comment>
<sequence length="798" mass="87341">MSLLNNATSLEDIAEKKCKTVLTMNVTTIAVYMLGFFFTVFLCNGLHTLLRPLSQPRIMSEFIVGLFLANTPMVRSSIKTHEMNKTLNYIADFGMVCHMFVLGLEIDHHIFIQPQIREAKVAGTGMLSTFVLALIVIPFLHVPDGISTTQFNLSLSIILSGTASPLLTRLITDLKIGKSDIGKFVVSTGVQSDLVSTLLLALGFIVFDPMNGYKVRTLREIIGMVSILVIETVTAAKLSPLIMNWVNMENPEGKPMKGSHLILSVAYVVLVCGCSPTLAGFNSILSAFMAGLFMPREGRISKMMINKVNYFLTTIFYPLFFFWVGAEADLTLFGAEHIGPWARLVLLFVIATVGKVLGTVVSGVILGFHWPETVAIGGLLNIKGHFHVYLAIIAAKNNITSISTSIAMLFATFLTIIYTPIVVANIIKRARKHSPTQRMALQWLDPTTELRILLCLRGPQNVPSAINFTEISRGPADPGLVVYFTDMIELTDRVAATLAHGGGVEAVTVTDPAVMDMREEITKAVEAYVAEDGEGISVKRMMALATMNNMHQDICILAEELGVSLLVVPFHKDQQADGRLGIGHTGFRHVNRKVLRHAPCSVGILVDRGLGSPNKISRSAVTLFAAVIFIGGKDDREALACAGRVAWHPGIKLTVIRFLLDASSENATSTRPGRPRVNTPEQEEEMKLDDECFADFYDRHVARGHVAYMEKYLVNSGQTFSTLRSMEGQYGLFIVGRGGRVNSVLTVGMNDWEECPELGPIGDILSASDFSVTTSVLIIQQHSLRGELAGLDDDFSIM</sequence>
<dbReference type="OrthoDB" id="754456at2759"/>
<evidence type="ECO:0000256" key="10">
    <source>
        <dbReference type="SAM" id="Phobius"/>
    </source>
</evidence>
<evidence type="ECO:0000313" key="15">
    <source>
        <dbReference type="Proteomes" id="UP000241394"/>
    </source>
</evidence>
<dbReference type="Gene3D" id="3.40.50.12370">
    <property type="match status" value="1"/>
</dbReference>
<protein>
    <submittedName>
        <fullName evidence="14">Cation/H(+) antiporter like</fullName>
    </submittedName>
</protein>
<evidence type="ECO:0000259" key="12">
    <source>
        <dbReference type="Pfam" id="PF23256"/>
    </source>
</evidence>
<evidence type="ECO:0000256" key="1">
    <source>
        <dbReference type="ARBA" id="ARBA00004141"/>
    </source>
</evidence>
<keyword evidence="5" id="KW-0630">Potassium</keyword>
<dbReference type="Gramene" id="PSS24456">
    <property type="protein sequence ID" value="PSS24456"/>
    <property type="gene ID" value="CEY00_Acc09297"/>
</dbReference>
<keyword evidence="2" id="KW-0813">Transport</keyword>
<evidence type="ECO:0000256" key="9">
    <source>
        <dbReference type="ARBA" id="ARBA00038341"/>
    </source>
</evidence>
<evidence type="ECO:0000256" key="5">
    <source>
        <dbReference type="ARBA" id="ARBA00022958"/>
    </source>
</evidence>
<evidence type="ECO:0000256" key="7">
    <source>
        <dbReference type="ARBA" id="ARBA00023065"/>
    </source>
</evidence>
<comment type="similarity">
    <text evidence="9">Belongs to the monovalent cation:proton antiporter 2 (CPA2) transporter (TC 2.A.37) family. CHX (TC 2.A.37.4) subfamily.</text>
</comment>
<feature type="domain" description="Cation/H+ exchanger transmembrane" evidence="11">
    <location>
        <begin position="41"/>
        <end position="424"/>
    </location>
</feature>
<feature type="transmembrane region" description="Helical" evidence="10">
    <location>
        <begin position="153"/>
        <end position="172"/>
    </location>
</feature>
<dbReference type="PANTHER" id="PTHR32468:SF145">
    <property type="entry name" value="CATION_H(+) ANTIPORTER 28"/>
    <property type="match status" value="1"/>
</dbReference>
<keyword evidence="4 10" id="KW-0812">Transmembrane</keyword>
<evidence type="ECO:0000256" key="3">
    <source>
        <dbReference type="ARBA" id="ARBA00022538"/>
    </source>
</evidence>
<dbReference type="GO" id="GO:0015297">
    <property type="term" value="F:antiporter activity"/>
    <property type="evidence" value="ECO:0007669"/>
    <property type="project" value="InterPro"/>
</dbReference>
<evidence type="ECO:0000256" key="2">
    <source>
        <dbReference type="ARBA" id="ARBA00022448"/>
    </source>
</evidence>
<reference evidence="15" key="2">
    <citation type="journal article" date="2018" name="BMC Genomics">
        <title>A manually annotated Actinidia chinensis var. chinensis (kiwifruit) genome highlights the challenges associated with draft genomes and gene prediction in plants.</title>
        <authorList>
            <person name="Pilkington S.M."/>
            <person name="Crowhurst R."/>
            <person name="Hilario E."/>
            <person name="Nardozza S."/>
            <person name="Fraser L."/>
            <person name="Peng Y."/>
            <person name="Gunaseelan K."/>
            <person name="Simpson R."/>
            <person name="Tahir J."/>
            <person name="Deroles S.C."/>
            <person name="Templeton K."/>
            <person name="Luo Z."/>
            <person name="Davy M."/>
            <person name="Cheng C."/>
            <person name="McNeilage M."/>
            <person name="Scaglione D."/>
            <person name="Liu Y."/>
            <person name="Zhang Q."/>
            <person name="Datson P."/>
            <person name="De Silva N."/>
            <person name="Gardiner S.E."/>
            <person name="Bassett H."/>
            <person name="Chagne D."/>
            <person name="McCallum J."/>
            <person name="Dzierzon H."/>
            <person name="Deng C."/>
            <person name="Wang Y.Y."/>
            <person name="Barron L."/>
            <person name="Manako K."/>
            <person name="Bowen J."/>
            <person name="Foster T.M."/>
            <person name="Erridge Z.A."/>
            <person name="Tiffin H."/>
            <person name="Waite C.N."/>
            <person name="Davies K.M."/>
            <person name="Grierson E.P."/>
            <person name="Laing W.A."/>
            <person name="Kirk R."/>
            <person name="Chen X."/>
            <person name="Wood M."/>
            <person name="Montefiori M."/>
            <person name="Brummell D.A."/>
            <person name="Schwinn K.E."/>
            <person name="Catanach A."/>
            <person name="Fullerton C."/>
            <person name="Li D."/>
            <person name="Meiyalaghan S."/>
            <person name="Nieuwenhuizen N."/>
            <person name="Read N."/>
            <person name="Prakash R."/>
            <person name="Hunter D."/>
            <person name="Zhang H."/>
            <person name="McKenzie M."/>
            <person name="Knabel M."/>
            <person name="Harris A."/>
            <person name="Allan A.C."/>
            <person name="Gleave A."/>
            <person name="Chen A."/>
            <person name="Janssen B.J."/>
            <person name="Plunkett B."/>
            <person name="Ampomah-Dwamena C."/>
            <person name="Voogd C."/>
            <person name="Leif D."/>
            <person name="Lafferty D."/>
            <person name="Souleyre E.J.F."/>
            <person name="Varkonyi-Gasic E."/>
            <person name="Gambi F."/>
            <person name="Hanley J."/>
            <person name="Yao J.L."/>
            <person name="Cheung J."/>
            <person name="David K.M."/>
            <person name="Warren B."/>
            <person name="Marsh K."/>
            <person name="Snowden K.C."/>
            <person name="Lin-Wang K."/>
            <person name="Brian L."/>
            <person name="Martinez-Sanchez M."/>
            <person name="Wang M."/>
            <person name="Ileperuma N."/>
            <person name="Macnee N."/>
            <person name="Campin R."/>
            <person name="McAtee P."/>
            <person name="Drummond R.S.M."/>
            <person name="Espley R.V."/>
            <person name="Ireland H.S."/>
            <person name="Wu R."/>
            <person name="Atkinson R.G."/>
            <person name="Karunairetnam S."/>
            <person name="Bulley S."/>
            <person name="Chunkath S."/>
            <person name="Hanley Z."/>
            <person name="Storey R."/>
            <person name="Thrimawithana A.H."/>
            <person name="Thomson S."/>
            <person name="David C."/>
            <person name="Testolin R."/>
            <person name="Huang H."/>
            <person name="Hellens R.P."/>
            <person name="Schaffer R.J."/>
        </authorList>
    </citation>
    <scope>NUCLEOTIDE SEQUENCE [LARGE SCALE GENOMIC DNA]</scope>
    <source>
        <strain evidence="15">cv. Red5</strain>
    </source>
</reference>
<feature type="transmembrane region" description="Helical" evidence="10">
    <location>
        <begin position="344"/>
        <end position="368"/>
    </location>
</feature>
<dbReference type="InterPro" id="IPR057291">
    <property type="entry name" value="CHX17_2nd"/>
</dbReference>
<accession>A0A2R6RA84</accession>
<dbReference type="Gene3D" id="1.20.1530.20">
    <property type="match status" value="1"/>
</dbReference>
<gene>
    <name evidence="14" type="ORF">CEY00_Acc09297</name>
</gene>
<evidence type="ECO:0000256" key="8">
    <source>
        <dbReference type="ARBA" id="ARBA00023136"/>
    </source>
</evidence>
<organism evidence="14 15">
    <name type="scientific">Actinidia chinensis var. chinensis</name>
    <name type="common">Chinese soft-hair kiwi</name>
    <dbReference type="NCBI Taxonomy" id="1590841"/>
    <lineage>
        <taxon>Eukaryota</taxon>
        <taxon>Viridiplantae</taxon>
        <taxon>Streptophyta</taxon>
        <taxon>Embryophyta</taxon>
        <taxon>Tracheophyta</taxon>
        <taxon>Spermatophyta</taxon>
        <taxon>Magnoliopsida</taxon>
        <taxon>eudicotyledons</taxon>
        <taxon>Gunneridae</taxon>
        <taxon>Pentapetalae</taxon>
        <taxon>asterids</taxon>
        <taxon>Ericales</taxon>
        <taxon>Actinidiaceae</taxon>
        <taxon>Actinidia</taxon>
    </lineage>
</organism>
<dbReference type="AlphaFoldDB" id="A0A2R6RA84"/>
<dbReference type="InterPro" id="IPR057290">
    <property type="entry name" value="CHX17_C"/>
</dbReference>
<keyword evidence="6 10" id="KW-1133">Transmembrane helix</keyword>
<keyword evidence="3" id="KW-0633">Potassium transport</keyword>
<dbReference type="InterPro" id="IPR006153">
    <property type="entry name" value="Cation/H_exchanger_TM"/>
</dbReference>